<dbReference type="AlphaFoldDB" id="A0A2Z6FBC6"/>
<geneLocation type="chloroplast" evidence="2"/>
<dbReference type="GO" id="GO:0004519">
    <property type="term" value="F:endonuclease activity"/>
    <property type="evidence" value="ECO:0007669"/>
    <property type="project" value="UniProtKB-KW"/>
</dbReference>
<keyword evidence="2" id="KW-0150">Chloroplast</keyword>
<evidence type="ECO:0000313" key="2">
    <source>
        <dbReference type="EMBL" id="BBE21018.1"/>
    </source>
</evidence>
<keyword evidence="2" id="KW-0934">Plastid</keyword>
<dbReference type="InterPro" id="IPR030931">
    <property type="entry name" value="Group_II_RT_mat"/>
</dbReference>
<evidence type="ECO:0000259" key="1">
    <source>
        <dbReference type="PROSITE" id="PS50878"/>
    </source>
</evidence>
<organism evidence="2">
    <name type="scientific">Ulva ohnoi</name>
    <dbReference type="NCBI Taxonomy" id="240864"/>
    <lineage>
        <taxon>Eukaryota</taxon>
        <taxon>Viridiplantae</taxon>
        <taxon>Chlorophyta</taxon>
        <taxon>core chlorophytes</taxon>
        <taxon>Ulvophyceae</taxon>
        <taxon>OUU clade</taxon>
        <taxon>Ulvales</taxon>
        <taxon>Ulvaceae</taxon>
        <taxon>Ulva</taxon>
    </lineage>
</organism>
<dbReference type="SUPFAM" id="SSF56672">
    <property type="entry name" value="DNA/RNA polymerases"/>
    <property type="match status" value="1"/>
</dbReference>
<dbReference type="CDD" id="cd00085">
    <property type="entry name" value="HNHc"/>
    <property type="match status" value="1"/>
</dbReference>
<dbReference type="Pfam" id="PF00078">
    <property type="entry name" value="RVT_1"/>
    <property type="match status" value="1"/>
</dbReference>
<protein>
    <submittedName>
        <fullName evidence="2">HNH endonuclease</fullName>
    </submittedName>
</protein>
<reference evidence="2" key="1">
    <citation type="submission" date="2018-05" db="EMBL/GenBank/DDBJ databases">
        <title>The mitochondrial and chloroplast genome sequences of Ulva ohnoi, a green-tide-forming macroalga in the southern coast regions of Japan.</title>
        <authorList>
            <person name="Suzuki S."/>
            <person name="Yamaguchi H."/>
            <person name="Hiraoka M."/>
            <person name="Kawachi M."/>
        </authorList>
    </citation>
    <scope>NUCLEOTIDE SEQUENCE</scope>
    <source>
        <strain evidence="2">KU-3321</strain>
    </source>
</reference>
<gene>
    <name evidence="2" type="primary">orf581</name>
</gene>
<proteinExistence type="predicted"/>
<keyword evidence="2" id="KW-0255">Endonuclease</keyword>
<dbReference type="PANTHER" id="PTHR34047:SF10">
    <property type="entry name" value="GROUP II INTRON-ASSOCIATED OPEN READING FRAME"/>
    <property type="match status" value="1"/>
</dbReference>
<dbReference type="InterPro" id="IPR002711">
    <property type="entry name" value="HNH"/>
</dbReference>
<sequence length="581" mass="66825">MSKFKPEFTWNEINWGNSYKIVRRSQRRIFKASKLGDTRKVKQLQQRLIRSSHAKMIAVQQVTTLNKGKNTPGVDGYVPTNPSMKLTLANNLHLNGKASPIKRVWIPKPGKTEKRPLGIPTIQDRAKQALAKLALEPEWEAKFEPNSYGFRPGRSSHDAIEAIFLNLRNKTNKLVYDADIRKCFDRIDHKALIAKLKTFPLMERQITSWLQAGIMDEYANTPRFSTMGTPQGGIISPLLANIALHGLEEHLKNYVSTRKFPKPHPESGRGAKTKRAALGVIRYADDFLIIHRNPEIMEKVILETKSWLSNIGLEISTEKSKLRKASESFTFLGFQIILIIKHGKYRVKITPSKENVKRLTHKIRNIIQNNKSASSYKLINLLRPILIGWGNYFRYCECKETFEKVDNIIYNQIRAWVFRRATRQGRETVKQKYFPENRIYTFQNRQYKANWILNGTTASKSGKPIKAHLPKIAWISSEKYVKIKETASVYDGNHLYWAERSPRYSSLSTRVVNLLNRQKGKCAACKEKFQIGDTMEVDHIKPRSQGGLDQYKNLQLLHKQCHINKTLIDIKSSRENLAGAG</sequence>
<dbReference type="Pfam" id="PF13655">
    <property type="entry name" value="RVT_N"/>
    <property type="match status" value="1"/>
</dbReference>
<dbReference type="EMBL" id="AP018696">
    <property type="protein sequence ID" value="BBE21018.1"/>
    <property type="molecule type" value="Genomic_DNA"/>
</dbReference>
<keyword evidence="2" id="KW-0540">Nuclease</keyword>
<name>A0A2Z6FBC6_9CHLO</name>
<dbReference type="NCBIfam" id="TIGR04416">
    <property type="entry name" value="group_II_RT_mat"/>
    <property type="match status" value="1"/>
</dbReference>
<dbReference type="Gene3D" id="1.10.30.50">
    <property type="match status" value="1"/>
</dbReference>
<dbReference type="Pfam" id="PF08388">
    <property type="entry name" value="GIIM"/>
    <property type="match status" value="1"/>
</dbReference>
<dbReference type="InterPro" id="IPR003615">
    <property type="entry name" value="HNH_nuc"/>
</dbReference>
<accession>A0A2Z6FBC6</accession>
<dbReference type="InterPro" id="IPR025960">
    <property type="entry name" value="RVT_N"/>
</dbReference>
<dbReference type="Pfam" id="PF01844">
    <property type="entry name" value="HNH"/>
    <property type="match status" value="1"/>
</dbReference>
<dbReference type="PANTHER" id="PTHR34047">
    <property type="entry name" value="NUCLEAR INTRON MATURASE 1, MITOCHONDRIAL-RELATED"/>
    <property type="match status" value="1"/>
</dbReference>
<dbReference type="PROSITE" id="PS50878">
    <property type="entry name" value="RT_POL"/>
    <property type="match status" value="1"/>
</dbReference>
<dbReference type="InterPro" id="IPR013597">
    <property type="entry name" value="Mat_intron_G2"/>
</dbReference>
<dbReference type="SMART" id="SM00507">
    <property type="entry name" value="HNHc"/>
    <property type="match status" value="1"/>
</dbReference>
<dbReference type="GO" id="GO:0008270">
    <property type="term" value="F:zinc ion binding"/>
    <property type="evidence" value="ECO:0007669"/>
    <property type="project" value="InterPro"/>
</dbReference>
<feature type="domain" description="Reverse transcriptase" evidence="1">
    <location>
        <begin position="87"/>
        <end position="336"/>
    </location>
</feature>
<dbReference type="CDD" id="cd01651">
    <property type="entry name" value="RT_G2_intron"/>
    <property type="match status" value="1"/>
</dbReference>
<dbReference type="InterPro" id="IPR043502">
    <property type="entry name" value="DNA/RNA_pol_sf"/>
</dbReference>
<dbReference type="GO" id="GO:0003676">
    <property type="term" value="F:nucleic acid binding"/>
    <property type="evidence" value="ECO:0007669"/>
    <property type="project" value="InterPro"/>
</dbReference>
<dbReference type="InterPro" id="IPR000477">
    <property type="entry name" value="RT_dom"/>
</dbReference>
<dbReference type="InterPro" id="IPR051083">
    <property type="entry name" value="GrpII_Intron_Splice-Mob/Def"/>
</dbReference>
<keyword evidence="2" id="KW-0378">Hydrolase</keyword>